<dbReference type="GO" id="GO:0019905">
    <property type="term" value="F:syntaxin binding"/>
    <property type="evidence" value="ECO:0007669"/>
    <property type="project" value="TreeGrafter"/>
</dbReference>
<dbReference type="GO" id="GO:0005886">
    <property type="term" value="C:plasma membrane"/>
    <property type="evidence" value="ECO:0007669"/>
    <property type="project" value="TreeGrafter"/>
</dbReference>
<dbReference type="EMBL" id="MCGT01000015">
    <property type="protein sequence ID" value="ORX53589.1"/>
    <property type="molecule type" value="Genomic_DNA"/>
</dbReference>
<dbReference type="InterPro" id="IPR001680">
    <property type="entry name" value="WD40_rpt"/>
</dbReference>
<dbReference type="GO" id="GO:0005096">
    <property type="term" value="F:GTPase activator activity"/>
    <property type="evidence" value="ECO:0007669"/>
    <property type="project" value="TreeGrafter"/>
</dbReference>
<feature type="region of interest" description="Disordered" evidence="3">
    <location>
        <begin position="845"/>
        <end position="940"/>
    </location>
</feature>
<comment type="similarity">
    <text evidence="1">Belongs to the WD repeat L(2)GL family.</text>
</comment>
<evidence type="ECO:0000256" key="3">
    <source>
        <dbReference type="SAM" id="MobiDB-lite"/>
    </source>
</evidence>
<dbReference type="InterPro" id="IPR015943">
    <property type="entry name" value="WD40/YVTN_repeat-like_dom_sf"/>
</dbReference>
<proteinExistence type="inferred from homology"/>
<name>A0A1X2GI82_9FUNG</name>
<evidence type="ECO:0000313" key="6">
    <source>
        <dbReference type="Proteomes" id="UP000242146"/>
    </source>
</evidence>
<organism evidence="5 6">
    <name type="scientific">Hesseltinella vesiculosa</name>
    <dbReference type="NCBI Taxonomy" id="101127"/>
    <lineage>
        <taxon>Eukaryota</taxon>
        <taxon>Fungi</taxon>
        <taxon>Fungi incertae sedis</taxon>
        <taxon>Mucoromycota</taxon>
        <taxon>Mucoromycotina</taxon>
        <taxon>Mucoromycetes</taxon>
        <taxon>Mucorales</taxon>
        <taxon>Cunninghamellaceae</taxon>
        <taxon>Hesseltinella</taxon>
    </lineage>
</organism>
<evidence type="ECO:0000256" key="1">
    <source>
        <dbReference type="ARBA" id="ARBA00008070"/>
    </source>
</evidence>
<dbReference type="InterPro" id="IPR036322">
    <property type="entry name" value="WD40_repeat_dom_sf"/>
</dbReference>
<gene>
    <name evidence="5" type="ORF">DM01DRAFT_1047026</name>
</gene>
<reference evidence="5 6" key="1">
    <citation type="submission" date="2016-07" db="EMBL/GenBank/DDBJ databases">
        <title>Pervasive Adenine N6-methylation of Active Genes in Fungi.</title>
        <authorList>
            <consortium name="DOE Joint Genome Institute"/>
            <person name="Mondo S.J."/>
            <person name="Dannebaum R.O."/>
            <person name="Kuo R.C."/>
            <person name="Labutti K."/>
            <person name="Haridas S."/>
            <person name="Kuo A."/>
            <person name="Salamov A."/>
            <person name="Ahrendt S.R."/>
            <person name="Lipzen A."/>
            <person name="Sullivan W."/>
            <person name="Andreopoulos W.B."/>
            <person name="Clum A."/>
            <person name="Lindquist E."/>
            <person name="Daum C."/>
            <person name="Ramamoorthy G.K."/>
            <person name="Gryganskyi A."/>
            <person name="Culley D."/>
            <person name="Magnuson J.K."/>
            <person name="James T.Y."/>
            <person name="O'Malley M.A."/>
            <person name="Stajich J.E."/>
            <person name="Spatafora J.W."/>
            <person name="Visel A."/>
            <person name="Grigoriev I.V."/>
        </authorList>
    </citation>
    <scope>NUCLEOTIDE SEQUENCE [LARGE SCALE GENOMIC DNA]</scope>
    <source>
        <strain evidence="5 6">NRRL 3301</strain>
    </source>
</reference>
<protein>
    <submittedName>
        <fullName evidence="5">WD40 repeat-like protein</fullName>
    </submittedName>
</protein>
<feature type="region of interest" description="Disordered" evidence="3">
    <location>
        <begin position="529"/>
        <end position="550"/>
    </location>
</feature>
<keyword evidence="4" id="KW-0812">Transmembrane</keyword>
<dbReference type="SUPFAM" id="SSF50978">
    <property type="entry name" value="WD40 repeat-like"/>
    <property type="match status" value="2"/>
</dbReference>
<accession>A0A1X2GI82</accession>
<keyword evidence="4" id="KW-1133">Transmembrane helix</keyword>
<dbReference type="GO" id="GO:0005737">
    <property type="term" value="C:cytoplasm"/>
    <property type="evidence" value="ECO:0007669"/>
    <property type="project" value="TreeGrafter"/>
</dbReference>
<feature type="compositionally biased region" description="Low complexity" evidence="3">
    <location>
        <begin position="915"/>
        <end position="930"/>
    </location>
</feature>
<feature type="region of interest" description="Disordered" evidence="3">
    <location>
        <begin position="576"/>
        <end position="684"/>
    </location>
</feature>
<dbReference type="AlphaFoldDB" id="A0A1X2GI82"/>
<dbReference type="Gene3D" id="2.130.10.10">
    <property type="entry name" value="YVTN repeat-like/Quinoprotein amine dehydrogenase"/>
    <property type="match status" value="1"/>
</dbReference>
<dbReference type="PANTHER" id="PTHR10241:SF25">
    <property type="entry name" value="TOMOSYN, ISOFORM C"/>
    <property type="match status" value="1"/>
</dbReference>
<keyword evidence="6" id="KW-1185">Reference proteome</keyword>
<dbReference type="Proteomes" id="UP000242146">
    <property type="component" value="Unassembled WGS sequence"/>
</dbReference>
<dbReference type="SMART" id="SM00320">
    <property type="entry name" value="WD40"/>
    <property type="match status" value="5"/>
</dbReference>
<evidence type="ECO:0000313" key="5">
    <source>
        <dbReference type="EMBL" id="ORX53589.1"/>
    </source>
</evidence>
<keyword evidence="2" id="KW-0268">Exocytosis</keyword>
<dbReference type="GO" id="GO:0006893">
    <property type="term" value="P:Golgi to plasma membrane transport"/>
    <property type="evidence" value="ECO:0007669"/>
    <property type="project" value="TreeGrafter"/>
</dbReference>
<feature type="compositionally biased region" description="Basic residues" evidence="3">
    <location>
        <begin position="883"/>
        <end position="893"/>
    </location>
</feature>
<comment type="caution">
    <text evidence="5">The sequence shown here is derived from an EMBL/GenBank/DDBJ whole genome shotgun (WGS) entry which is preliminary data.</text>
</comment>
<dbReference type="STRING" id="101127.A0A1X2GI82"/>
<feature type="compositionally biased region" description="Basic and acidic residues" evidence="3">
    <location>
        <begin position="931"/>
        <end position="940"/>
    </location>
</feature>
<feature type="compositionally biased region" description="Polar residues" evidence="3">
    <location>
        <begin position="865"/>
        <end position="875"/>
    </location>
</feature>
<feature type="transmembrane region" description="Helical" evidence="4">
    <location>
        <begin position="991"/>
        <end position="1010"/>
    </location>
</feature>
<dbReference type="OrthoDB" id="19944at2759"/>
<dbReference type="GO" id="GO:0045159">
    <property type="term" value="F:myosin II binding"/>
    <property type="evidence" value="ECO:0007669"/>
    <property type="project" value="TreeGrafter"/>
</dbReference>
<evidence type="ECO:0000256" key="4">
    <source>
        <dbReference type="SAM" id="Phobius"/>
    </source>
</evidence>
<feature type="compositionally biased region" description="Polar residues" evidence="3">
    <location>
        <begin position="607"/>
        <end position="630"/>
    </location>
</feature>
<sequence>MAFFNKISNFAQKTKEAAQARSILAKDKRLDTSVSLAIVPEHARLDLITTFGLPSKVVTMAFDPVLGLLVTASQDQDRLVLCFFGKGFTSNIVLTGVQRIKYVHFKTGFPCLVLIDASNVVYMIDLRQRKVQHMLKTQGIITSCSYCTGTDWLFLGMADGYIDVLDTRLGKLSPYSIPDLLQPPQDQSNQPPDQPTKERHLVVALETHPNNVNWLLVAYDRSVLLWDIREQQIHEEYTLPSSTANFTSLAWHPRGDAFVAGDDLGLVHVWSLSSPHRPVLSRPVFPSIDPTSSSPIEPVYKLAWFLQSAESSLSCLVVAGGTAVQEMHGLHLIDLDDLADARKQSMLPFASDVADFTILWSDAYARHSPIGVVILGTNGTLASHRLEPGYPLFTLPPALSLLNPLMANMCFLPMMHPPLYQALTTVTEKDRQLLHLPLTGGSVSGHHVYKVPSNDLLMTLHVGEIIQFWDASYTALRPLPQLTVRCHDDLQDPNLFVCTIDLNATTGLLAIGFSDGTVLVYDFVHPTPAPTLPPRPQPADGTPLPPDIGSQFIAQCDDTINELQDILDDMDHASLQEEELSPAPSPHQPEQQPDRNHDHNAMPPPAVTSTNPFETHSPTAAATPSPQGSAMSHPLPASERQSTSTNPFDSNETCSAATGASDQASSVSPAPVPITHDMDPAELADSPAYSKHSLEANMTALKRSDKTFGFVPDLSIKLDGAINLMASTGNDVLACVTNFHDVCILQLTLQKTLAHLHVRDFPGLEIASHEKSDSNDLAVPVITCLYFANTYAHRNYTHTSSQLLIGLENGQLYQVDMGSMQASLLSTLATEVKDVHCVDLSGRPQQCPATASAPPPASIAPTTAGDLQQQHQQPASKHERSKSFIRRKSLKKKSATDSPADQPDGQQDEAWNALSRTSTTTTTSSAGSHGSAEKRAKHDYQPQDQPHLILTCSATTVACTLAGYCTKLFDWDLHEPDVTILRMAPIHIDGVFVRLGILWAIAFTVIASIGTHL</sequence>
<dbReference type="Pfam" id="PF00400">
    <property type="entry name" value="WD40"/>
    <property type="match status" value="1"/>
</dbReference>
<dbReference type="GO" id="GO:0006887">
    <property type="term" value="P:exocytosis"/>
    <property type="evidence" value="ECO:0007669"/>
    <property type="project" value="UniProtKB-KW"/>
</dbReference>
<keyword evidence="4" id="KW-0472">Membrane</keyword>
<evidence type="ECO:0000256" key="2">
    <source>
        <dbReference type="ARBA" id="ARBA00022483"/>
    </source>
</evidence>
<dbReference type="PANTHER" id="PTHR10241">
    <property type="entry name" value="LETHAL 2 GIANT LARVAE PROTEIN"/>
    <property type="match status" value="1"/>
</dbReference>
<feature type="compositionally biased region" description="Polar residues" evidence="3">
    <location>
        <begin position="639"/>
        <end position="668"/>
    </location>
</feature>